<evidence type="ECO:0000313" key="7">
    <source>
        <dbReference type="EMBL" id="TCO81761.1"/>
    </source>
</evidence>
<dbReference type="GO" id="GO:0000287">
    <property type="term" value="F:magnesium ion binding"/>
    <property type="evidence" value="ECO:0007669"/>
    <property type="project" value="UniProtKB-UniRule"/>
</dbReference>
<evidence type="ECO:0000259" key="6">
    <source>
        <dbReference type="Pfam" id="PF01850"/>
    </source>
</evidence>
<keyword evidence="4 5" id="KW-0378">Hydrolase</keyword>
<dbReference type="Gene3D" id="3.40.50.1010">
    <property type="entry name" value="5'-nuclease"/>
    <property type="match status" value="1"/>
</dbReference>
<dbReference type="HAMAP" id="MF_00265">
    <property type="entry name" value="VapC_Nob1"/>
    <property type="match status" value="1"/>
</dbReference>
<feature type="binding site" evidence="5">
    <location>
        <position position="5"/>
    </location>
    <ligand>
        <name>Mg(2+)</name>
        <dbReference type="ChEBI" id="CHEBI:18420"/>
    </ligand>
</feature>
<keyword evidence="3 5" id="KW-0479">Metal-binding</keyword>
<dbReference type="SUPFAM" id="SSF88723">
    <property type="entry name" value="PIN domain-like"/>
    <property type="match status" value="1"/>
</dbReference>
<evidence type="ECO:0000313" key="8">
    <source>
        <dbReference type="Proteomes" id="UP000295765"/>
    </source>
</evidence>
<dbReference type="GO" id="GO:0016787">
    <property type="term" value="F:hydrolase activity"/>
    <property type="evidence" value="ECO:0007669"/>
    <property type="project" value="UniProtKB-KW"/>
</dbReference>
<keyword evidence="8" id="KW-1185">Reference proteome</keyword>
<proteinExistence type="inferred from homology"/>
<keyword evidence="5" id="KW-0800">Toxin</keyword>
<evidence type="ECO:0000256" key="3">
    <source>
        <dbReference type="ARBA" id="ARBA00022723"/>
    </source>
</evidence>
<dbReference type="GO" id="GO:0090729">
    <property type="term" value="F:toxin activity"/>
    <property type="evidence" value="ECO:0007669"/>
    <property type="project" value="UniProtKB-KW"/>
</dbReference>
<comment type="similarity">
    <text evidence="5">Belongs to the PINc/VapC protein family.</text>
</comment>
<protein>
    <recommendedName>
        <fullName evidence="5">Ribonuclease VapC</fullName>
        <shortName evidence="5">RNase VapC</shortName>
        <ecNumber evidence="5">3.1.-.-</ecNumber>
    </recommendedName>
    <alternativeName>
        <fullName evidence="5">Toxin VapC</fullName>
    </alternativeName>
</protein>
<evidence type="ECO:0000256" key="2">
    <source>
        <dbReference type="ARBA" id="ARBA00022722"/>
    </source>
</evidence>
<dbReference type="EMBL" id="SLWY01000007">
    <property type="protein sequence ID" value="TCO81761.1"/>
    <property type="molecule type" value="Genomic_DNA"/>
</dbReference>
<dbReference type="Proteomes" id="UP000295765">
    <property type="component" value="Unassembled WGS sequence"/>
</dbReference>
<dbReference type="InterPro" id="IPR022907">
    <property type="entry name" value="VapC_family"/>
</dbReference>
<dbReference type="PANTHER" id="PTHR39664">
    <property type="match status" value="1"/>
</dbReference>
<evidence type="ECO:0000256" key="5">
    <source>
        <dbReference type="HAMAP-Rule" id="MF_00265"/>
    </source>
</evidence>
<dbReference type="AlphaFoldDB" id="A0A4R2L745"/>
<dbReference type="PANTHER" id="PTHR39664:SF2">
    <property type="entry name" value="NUCLEIC ACID-BINDING PROTEIN, CONTAINING PIN DOMAIN-RELATED"/>
    <property type="match status" value="1"/>
</dbReference>
<dbReference type="InterPro" id="IPR002716">
    <property type="entry name" value="PIN_dom"/>
</dbReference>
<feature type="binding site" evidence="5">
    <location>
        <position position="94"/>
    </location>
    <ligand>
        <name>Mg(2+)</name>
        <dbReference type="ChEBI" id="CHEBI:18420"/>
    </ligand>
</feature>
<dbReference type="EC" id="3.1.-.-" evidence="5"/>
<reference evidence="7 8" key="1">
    <citation type="submission" date="2019-03" db="EMBL/GenBank/DDBJ databases">
        <title>Genomic Encyclopedia of Type Strains, Phase IV (KMG-IV): sequencing the most valuable type-strain genomes for metagenomic binning, comparative biology and taxonomic classification.</title>
        <authorList>
            <person name="Goeker M."/>
        </authorList>
    </citation>
    <scope>NUCLEOTIDE SEQUENCE [LARGE SCALE GENOMIC DNA]</scope>
    <source>
        <strain evidence="7 8">DSM 25287</strain>
    </source>
</reference>
<dbReference type="Pfam" id="PF01850">
    <property type="entry name" value="PIN"/>
    <property type="match status" value="1"/>
</dbReference>
<keyword evidence="1 5" id="KW-1277">Toxin-antitoxin system</keyword>
<accession>A0A4R2L745</accession>
<name>A0A4R2L745_9GAMM</name>
<comment type="cofactor">
    <cofactor evidence="5">
        <name>Mg(2+)</name>
        <dbReference type="ChEBI" id="CHEBI:18420"/>
    </cofactor>
</comment>
<sequence>MIAIDTNVLVRFVVDDDHEQADRAEALLRANQVLIPRTVLLESEWVLRSRYRCGREAIGALLEMLLSTENLVVEAADQVEQALRWYRLGADFADALHLAACGTATMHTFDKSFCEAAVRAGVAPPVNVIGVGER</sequence>
<evidence type="ECO:0000256" key="4">
    <source>
        <dbReference type="ARBA" id="ARBA00022801"/>
    </source>
</evidence>
<comment type="function">
    <text evidence="5">Toxic component of a toxin-antitoxin (TA) system. An RNase.</text>
</comment>
<evidence type="ECO:0000256" key="1">
    <source>
        <dbReference type="ARBA" id="ARBA00022649"/>
    </source>
</evidence>
<dbReference type="CDD" id="cd18683">
    <property type="entry name" value="PIN_VapC-like"/>
    <property type="match status" value="1"/>
</dbReference>
<dbReference type="GO" id="GO:0004540">
    <property type="term" value="F:RNA nuclease activity"/>
    <property type="evidence" value="ECO:0007669"/>
    <property type="project" value="InterPro"/>
</dbReference>
<dbReference type="InterPro" id="IPR029060">
    <property type="entry name" value="PIN-like_dom_sf"/>
</dbReference>
<keyword evidence="5" id="KW-0460">Magnesium</keyword>
<dbReference type="OrthoDB" id="32974at2"/>
<gene>
    <name evidence="5" type="primary">vapC</name>
    <name evidence="7" type="ORF">EV699_107155</name>
</gene>
<feature type="domain" description="PIN" evidence="6">
    <location>
        <begin position="3"/>
        <end position="117"/>
    </location>
</feature>
<organism evidence="7 8">
    <name type="scientific">Plasticicumulans lactativorans</name>
    <dbReference type="NCBI Taxonomy" id="1133106"/>
    <lineage>
        <taxon>Bacteria</taxon>
        <taxon>Pseudomonadati</taxon>
        <taxon>Pseudomonadota</taxon>
        <taxon>Gammaproteobacteria</taxon>
        <taxon>Candidatus Competibacteraceae</taxon>
        <taxon>Plasticicumulans</taxon>
    </lineage>
</organism>
<dbReference type="RefSeq" id="WP_132540987.1">
    <property type="nucleotide sequence ID" value="NZ_SLWY01000007.1"/>
</dbReference>
<keyword evidence="2 5" id="KW-0540">Nuclease</keyword>
<comment type="caution">
    <text evidence="7">The sequence shown here is derived from an EMBL/GenBank/DDBJ whole genome shotgun (WGS) entry which is preliminary data.</text>
</comment>